<evidence type="ECO:0000313" key="6">
    <source>
        <dbReference type="EMBL" id="CAD2220393.1"/>
    </source>
</evidence>
<feature type="region of interest" description="Disordered" evidence="5">
    <location>
        <begin position="90"/>
        <end position="116"/>
    </location>
</feature>
<keyword evidence="2" id="KW-0812">Transmembrane</keyword>
<name>A0A7G2CPB9_9TRYP</name>
<keyword evidence="4" id="KW-0472">Membrane</keyword>
<reference evidence="6 7" key="1">
    <citation type="submission" date="2020-08" db="EMBL/GenBank/DDBJ databases">
        <authorList>
            <person name="Newling K."/>
            <person name="Davey J."/>
            <person name="Forrester S."/>
        </authorList>
    </citation>
    <scope>NUCLEOTIDE SEQUENCE [LARGE SCALE GENOMIC DNA]</scope>
    <source>
        <strain evidence="7">Crithidia deanei Carvalho (ATCC PRA-265)</strain>
    </source>
</reference>
<dbReference type="GO" id="GO:0005886">
    <property type="term" value="C:plasma membrane"/>
    <property type="evidence" value="ECO:0007669"/>
    <property type="project" value="TreeGrafter"/>
</dbReference>
<dbReference type="VEuPathDB" id="TriTrypDB:ADEAN_000791100"/>
<dbReference type="GO" id="GO:0045332">
    <property type="term" value="P:phospholipid translocation"/>
    <property type="evidence" value="ECO:0007669"/>
    <property type="project" value="TreeGrafter"/>
</dbReference>
<protein>
    <submittedName>
        <fullName evidence="6">Uncharacterized protein</fullName>
    </submittedName>
</protein>
<dbReference type="PANTHER" id="PTHR24092:SF51">
    <property type="entry name" value="ATPASE, PUTATIVE-RELATED"/>
    <property type="match status" value="1"/>
</dbReference>
<feature type="compositionally biased region" description="Basic and acidic residues" evidence="5">
    <location>
        <begin position="205"/>
        <end position="223"/>
    </location>
</feature>
<gene>
    <name evidence="6" type="ORF">ADEAN_000791100</name>
</gene>
<dbReference type="Proteomes" id="UP000515908">
    <property type="component" value="Chromosome 17"/>
</dbReference>
<organism evidence="6 7">
    <name type="scientific">Angomonas deanei</name>
    <dbReference type="NCBI Taxonomy" id="59799"/>
    <lineage>
        <taxon>Eukaryota</taxon>
        <taxon>Discoba</taxon>
        <taxon>Euglenozoa</taxon>
        <taxon>Kinetoplastea</taxon>
        <taxon>Metakinetoplastina</taxon>
        <taxon>Trypanosomatida</taxon>
        <taxon>Trypanosomatidae</taxon>
        <taxon>Strigomonadinae</taxon>
        <taxon>Angomonas</taxon>
    </lineage>
</organism>
<evidence type="ECO:0000313" key="7">
    <source>
        <dbReference type="Proteomes" id="UP000515908"/>
    </source>
</evidence>
<dbReference type="AlphaFoldDB" id="A0A7G2CPB9"/>
<proteinExistence type="predicted"/>
<keyword evidence="7" id="KW-1185">Reference proteome</keyword>
<evidence type="ECO:0000256" key="5">
    <source>
        <dbReference type="SAM" id="MobiDB-lite"/>
    </source>
</evidence>
<evidence type="ECO:0000256" key="2">
    <source>
        <dbReference type="ARBA" id="ARBA00022692"/>
    </source>
</evidence>
<comment type="subcellular location">
    <subcellularLocation>
        <location evidence="1">Membrane</location>
    </subcellularLocation>
</comment>
<dbReference type="InterPro" id="IPR018303">
    <property type="entry name" value="ATPase_P-typ_P_site"/>
</dbReference>
<dbReference type="EMBL" id="LR877161">
    <property type="protein sequence ID" value="CAD2220393.1"/>
    <property type="molecule type" value="Genomic_DNA"/>
</dbReference>
<keyword evidence="3" id="KW-1133">Transmembrane helix</keyword>
<accession>A0A7G2CPB9</accession>
<feature type="compositionally biased region" description="Basic residues" evidence="5">
    <location>
        <begin position="192"/>
        <end position="204"/>
    </location>
</feature>
<dbReference type="PANTHER" id="PTHR24092">
    <property type="entry name" value="PROBABLE PHOSPHOLIPID-TRANSPORTING ATPASE"/>
    <property type="match status" value="1"/>
</dbReference>
<evidence type="ECO:0000256" key="4">
    <source>
        <dbReference type="ARBA" id="ARBA00023136"/>
    </source>
</evidence>
<feature type="region of interest" description="Disordered" evidence="5">
    <location>
        <begin position="190"/>
        <end position="253"/>
    </location>
</feature>
<dbReference type="PROSITE" id="PS00154">
    <property type="entry name" value="ATPASE_E1_E2"/>
    <property type="match status" value="1"/>
</dbReference>
<evidence type="ECO:0000256" key="1">
    <source>
        <dbReference type="ARBA" id="ARBA00004370"/>
    </source>
</evidence>
<evidence type="ECO:0000256" key="3">
    <source>
        <dbReference type="ARBA" id="ARBA00022989"/>
    </source>
</evidence>
<dbReference type="GO" id="GO:0140326">
    <property type="term" value="F:ATPase-coupled intramembrane lipid transporter activity"/>
    <property type="evidence" value="ECO:0007669"/>
    <property type="project" value="TreeGrafter"/>
</dbReference>
<sequence>MALIALDKRMSVFDEFSGKLRYARPKTSDLNCQLAQVQYVFTDKTGTLTENLMTYVGGRAGNVSHDERALPGGLGLALLAQIVNLRGGGKNQPLSPGSRHSGDAAAGSNYLSPGLSRRPAGSIPDLLLLSQTQGSATGEGEEGQSRQEAKVFTAAEESILEDNHIFKYLRSLSLCHSVVCFDAVEPVAAPKKEKKKNKKKKKDKKNGEKDETKQQKEKEKNENAPKSGTPANRPKSKKKRSEMPRSVASYWLS</sequence>